<evidence type="ECO:0000256" key="1">
    <source>
        <dbReference type="SAM" id="MobiDB-lite"/>
    </source>
</evidence>
<dbReference type="STRING" id="1182541.W9XTA3"/>
<dbReference type="OrthoDB" id="4161650at2759"/>
<dbReference type="Pfam" id="PF00651">
    <property type="entry name" value="BTB"/>
    <property type="match status" value="1"/>
</dbReference>
<proteinExistence type="predicted"/>
<accession>W9XTA3</accession>
<keyword evidence="4" id="KW-1185">Reference proteome</keyword>
<dbReference type="PROSITE" id="PS50097">
    <property type="entry name" value="BTB"/>
    <property type="match status" value="1"/>
</dbReference>
<dbReference type="PANTHER" id="PTHR47843">
    <property type="entry name" value="BTB DOMAIN-CONTAINING PROTEIN-RELATED"/>
    <property type="match status" value="1"/>
</dbReference>
<dbReference type="GeneID" id="19163219"/>
<dbReference type="InterPro" id="IPR011333">
    <property type="entry name" value="SKP1/BTB/POZ_sf"/>
</dbReference>
<organism evidence="3 4">
    <name type="scientific">Capronia coronata CBS 617.96</name>
    <dbReference type="NCBI Taxonomy" id="1182541"/>
    <lineage>
        <taxon>Eukaryota</taxon>
        <taxon>Fungi</taxon>
        <taxon>Dikarya</taxon>
        <taxon>Ascomycota</taxon>
        <taxon>Pezizomycotina</taxon>
        <taxon>Eurotiomycetes</taxon>
        <taxon>Chaetothyriomycetidae</taxon>
        <taxon>Chaetothyriales</taxon>
        <taxon>Herpotrichiellaceae</taxon>
        <taxon>Capronia</taxon>
    </lineage>
</organism>
<dbReference type="AlphaFoldDB" id="W9XTA3"/>
<evidence type="ECO:0000259" key="2">
    <source>
        <dbReference type="PROSITE" id="PS50097"/>
    </source>
</evidence>
<gene>
    <name evidence="3" type="ORF">A1O1_08368</name>
</gene>
<protein>
    <recommendedName>
        <fullName evidence="2">BTB domain-containing protein</fullName>
    </recommendedName>
</protein>
<reference evidence="3 4" key="1">
    <citation type="submission" date="2013-03" db="EMBL/GenBank/DDBJ databases">
        <title>The Genome Sequence of Capronia coronata CBS 617.96.</title>
        <authorList>
            <consortium name="The Broad Institute Genomics Platform"/>
            <person name="Cuomo C."/>
            <person name="de Hoog S."/>
            <person name="Gorbushina A."/>
            <person name="Walker B."/>
            <person name="Young S.K."/>
            <person name="Zeng Q."/>
            <person name="Gargeya S."/>
            <person name="Fitzgerald M."/>
            <person name="Haas B."/>
            <person name="Abouelleil A."/>
            <person name="Allen A.W."/>
            <person name="Alvarado L."/>
            <person name="Arachchi H.M."/>
            <person name="Berlin A.M."/>
            <person name="Chapman S.B."/>
            <person name="Gainer-Dewar J."/>
            <person name="Goldberg J."/>
            <person name="Griggs A."/>
            <person name="Gujja S."/>
            <person name="Hansen M."/>
            <person name="Howarth C."/>
            <person name="Imamovic A."/>
            <person name="Ireland A."/>
            <person name="Larimer J."/>
            <person name="McCowan C."/>
            <person name="Murphy C."/>
            <person name="Pearson M."/>
            <person name="Poon T.W."/>
            <person name="Priest M."/>
            <person name="Roberts A."/>
            <person name="Saif S."/>
            <person name="Shea T."/>
            <person name="Sisk P."/>
            <person name="Sykes S."/>
            <person name="Wortman J."/>
            <person name="Nusbaum C."/>
            <person name="Birren B."/>
        </authorList>
    </citation>
    <scope>NUCLEOTIDE SEQUENCE [LARGE SCALE GENOMIC DNA]</scope>
    <source>
        <strain evidence="3 4">CBS 617.96</strain>
    </source>
</reference>
<dbReference type="EMBL" id="AMWN01000008">
    <property type="protein sequence ID" value="EXJ80226.1"/>
    <property type="molecule type" value="Genomic_DNA"/>
</dbReference>
<dbReference type="SUPFAM" id="SSF54695">
    <property type="entry name" value="POZ domain"/>
    <property type="match status" value="1"/>
</dbReference>
<dbReference type="Proteomes" id="UP000019484">
    <property type="component" value="Unassembled WGS sequence"/>
</dbReference>
<dbReference type="Gene3D" id="3.30.710.10">
    <property type="entry name" value="Potassium Channel Kv1.1, Chain A"/>
    <property type="match status" value="1"/>
</dbReference>
<dbReference type="eggNOG" id="ENOG502TFX0">
    <property type="taxonomic scope" value="Eukaryota"/>
</dbReference>
<name>W9XTA3_9EURO</name>
<feature type="region of interest" description="Disordered" evidence="1">
    <location>
        <begin position="1"/>
        <end position="29"/>
    </location>
</feature>
<dbReference type="RefSeq" id="XP_007727420.1">
    <property type="nucleotide sequence ID" value="XM_007729230.1"/>
</dbReference>
<feature type="domain" description="BTB" evidence="2">
    <location>
        <begin position="72"/>
        <end position="137"/>
    </location>
</feature>
<dbReference type="CDD" id="cd18186">
    <property type="entry name" value="BTB_POZ_ZBTB_KLHL-like"/>
    <property type="match status" value="1"/>
</dbReference>
<evidence type="ECO:0000313" key="4">
    <source>
        <dbReference type="Proteomes" id="UP000019484"/>
    </source>
</evidence>
<comment type="caution">
    <text evidence="3">The sequence shown here is derived from an EMBL/GenBank/DDBJ whole genome shotgun (WGS) entry which is preliminary data.</text>
</comment>
<sequence>MPTLPGRRYGEPDWGNAEQGGLHSETHPALTSCTSSYEERRLAQYGKTHAAVPKGRRLASYPKPKDLINMTEMVRVIVGQEEQTWMLHRDLLTAVSDFAKAALSNPFEESQEQTIRLPEENPAIFAIFVSYLYTDSLYGSVLGDGKLFVDTLDADLALYMLADRLQDLVLCKHLVERLAFSYDRFTAEQIQYVLDNTAPSDPLRYACLQRVIREIQCRTAFLNGPLAAELYDNHAPEILAIMMGRFEELVIAPV</sequence>
<dbReference type="PANTHER" id="PTHR47843:SF2">
    <property type="entry name" value="BTB DOMAIN-CONTAINING PROTEIN"/>
    <property type="match status" value="1"/>
</dbReference>
<dbReference type="InterPro" id="IPR000210">
    <property type="entry name" value="BTB/POZ_dom"/>
</dbReference>
<dbReference type="SMART" id="SM00225">
    <property type="entry name" value="BTB"/>
    <property type="match status" value="1"/>
</dbReference>
<evidence type="ECO:0000313" key="3">
    <source>
        <dbReference type="EMBL" id="EXJ80226.1"/>
    </source>
</evidence>
<dbReference type="HOGENOM" id="CLU_071626_0_0_1"/>